<dbReference type="InterPro" id="IPR053422">
    <property type="entry name" value="RHS_domain"/>
</dbReference>
<sequence length="1414" mass="158863">MSGKPAARMGDMTKYGGPIVQGSMGVMIGAPTGIACSVCPGGRTSGSPVNPLLGAKVLPGETDIALPGPLPLMLTRAYSSYQTKTPAPVGLFGPGWKAPFDIRLQLRDEELILNDNGGRSIHFEPLFPGETAFSRSESLWLARGGVAKLHESNVLHVLWQTLPEDLRLSPHLYLATSSAQGPWWVLGWPERVPGVDEALPAPLPPYRVLTSLADRFGRTQTFHRDADGEFAGNITAVTDGAGRRFRLALTTQAQRAEAARKQATASGIRAPEYPQTMPVSGYGADSGIRLEAVWLTHDPAYPDNLPALPLVRYMYTLRGELSAVYDRSDTQVRSFTYDDEHPGRMTAHRYAGRPQTTYRYDASGRGTEQHNPAGLSYTYGYEKNAVIITDSLNRREVLHTEGEGGLKRVIKEEQADGSAITREFDNAGRMVAMTDAAGRKTEYRLNIASGNVTEIVTPDGRRVRFSYNDQRQLIATTGPDGLRSQQTFDERGRLAQEKSRSGDVTRYYYDDPHSELPSATEDATGSRKQMTWSRYGQLLTLTNCSGYQTRYEYNRFGQVTALHREEGLSQYRAYDERGRLVSQQDAAGHETRYEYSVAGDLTAVIHPDGSRQTTEYDAAGHPVSTTGGGLTRQMEYDPAGRVTRLINENGAGTTFTYDLLDRLAQETGFDGRTQRYHYSPTGQLIRSEDENLITLWHYDASDRLAYRTVNDEEAERWQYNERGWLTGVSHLCDGHRVAVQYEYDKQGRMNCERQTVQHPGTGELLWQHETKHDYPEGLATRTTPDNLPPVEWLTYGSGYLAGMKLGDTPLIDFTRDRLHRETQRTSGAYEQNTLYSATGQLLSHTFSDPVLNREYGYNDNGQPVHIRGAHQEEDYRYDGAGRLISARHNDLLRRYATDPAGNRVADREQYPALPAMWRDNRISEDVAYFYHHDAHGRLTKKDERQIRDGGGYVHHYHYDNRHRLVHYRREQQGITLLESRYLYDPPGRRIGKRVWKSRRTYGEITGNEYIQLSHAPEVTWYGWDGDRLTTTETATQRVQTIYTPGSFTPLIRVETQTAELAKAVRRTLAEKFQQEANVIFPPELVAMVDSLEAELQRGELSAANRAWLAQCGLTPEQIQNQMEPEYTPERKIHLYHCDHRGLPLALVNAEGKADWSAEYDAWGNVLSENNLHNMKQLIRLPGQQYDEETGLYYNRYRYYDPLQGRYITQDPIGLRGGWNLYQYPLNPLNYIDPMGLELLLLPSPKQKPASQSCTIDPITQQPVGRFIGDSKGNIMVEPVGGRTIPYPPSNPGSVDTHTLYPNNSNAYRLNPMGHENNSTPHAHAHLPGTGSGMRGQGSSLDVNGRVVPWNSSAAHISIKSLGPLSFFSSILHMYTFRSCREGTFGQCYCAMGIEMSTGSSQDEADIMCGMPEFF</sequence>
<dbReference type="InterPro" id="IPR056823">
    <property type="entry name" value="TEN-like_YD-shell"/>
</dbReference>
<dbReference type="InterPro" id="IPR006530">
    <property type="entry name" value="YD"/>
</dbReference>
<proteinExistence type="inferred from homology"/>
<feature type="region of interest" description="Disordered" evidence="3">
    <location>
        <begin position="1320"/>
        <end position="1339"/>
    </location>
</feature>
<dbReference type="EMBL" id="CP079839">
    <property type="protein sequence ID" value="QXX12078.1"/>
    <property type="molecule type" value="Genomic_DNA"/>
</dbReference>
<evidence type="ECO:0000259" key="4">
    <source>
        <dbReference type="Pfam" id="PF03527"/>
    </source>
</evidence>
<evidence type="ECO:0000259" key="5">
    <source>
        <dbReference type="Pfam" id="PF20148"/>
    </source>
</evidence>
<dbReference type="Pfam" id="PF03527">
    <property type="entry name" value="RHS"/>
    <property type="match status" value="1"/>
</dbReference>
<dbReference type="NCBIfam" id="TIGR01643">
    <property type="entry name" value="YD_repeat_2x"/>
    <property type="match status" value="6"/>
</dbReference>
<protein>
    <submittedName>
        <fullName evidence="7">RHS domain-containing protein</fullName>
    </submittedName>
</protein>
<dbReference type="InterPro" id="IPR050708">
    <property type="entry name" value="T6SS_VgrG/RHS"/>
</dbReference>
<dbReference type="Pfam" id="PF25023">
    <property type="entry name" value="TEN_YD-shell"/>
    <property type="match status" value="2"/>
</dbReference>
<feature type="domain" description="RHS protein conserved region" evidence="4">
    <location>
        <begin position="1132"/>
        <end position="1168"/>
    </location>
</feature>
<evidence type="ECO:0000313" key="7">
    <source>
        <dbReference type="EMBL" id="QXX12078.1"/>
    </source>
</evidence>
<accession>A0A8F7UD05</accession>
<comment type="similarity">
    <text evidence="1">Belongs to the RHS family.</text>
</comment>
<feature type="domain" description="Teneurin-like YD-shell" evidence="6">
    <location>
        <begin position="867"/>
        <end position="994"/>
    </location>
</feature>
<gene>
    <name evidence="7" type="ORF">JMJ87_01610</name>
</gene>
<dbReference type="PANTHER" id="PTHR32305:SF15">
    <property type="entry name" value="PROTEIN RHSA-RELATED"/>
    <property type="match status" value="1"/>
</dbReference>
<name>A0A8F7UD05_SALER</name>
<dbReference type="InterPro" id="IPR001826">
    <property type="entry name" value="RHS"/>
</dbReference>
<dbReference type="Pfam" id="PF20148">
    <property type="entry name" value="DUF6531"/>
    <property type="match status" value="1"/>
</dbReference>
<reference evidence="7" key="1">
    <citation type="submission" date="2021-07" db="EMBL/GenBank/DDBJ databases">
        <title>Whole-Genome Sequences of non-enterica strains of Salmonella enterica isolated from poultry houses.</title>
        <authorList>
            <person name="Lamas A."/>
            <person name="Regal P."/>
            <person name="Miranda J.M."/>
            <person name="Vazquez B."/>
            <person name="Cepeda A."/>
            <person name="Franco C.M."/>
        </authorList>
    </citation>
    <scope>NUCLEOTIDE SEQUENCE</scope>
    <source>
        <strain evidence="7">LHICA_E3</strain>
    </source>
</reference>
<dbReference type="InterPro" id="IPR045351">
    <property type="entry name" value="DUF6531"/>
</dbReference>
<evidence type="ECO:0000256" key="1">
    <source>
        <dbReference type="ARBA" id="ARBA00009455"/>
    </source>
</evidence>
<feature type="domain" description="DUF6531" evidence="5">
    <location>
        <begin position="46"/>
        <end position="123"/>
    </location>
</feature>
<feature type="compositionally biased region" description="Basic and acidic residues" evidence="3">
    <location>
        <begin position="491"/>
        <end position="514"/>
    </location>
</feature>
<dbReference type="NCBIfam" id="TIGR03696">
    <property type="entry name" value="Rhs_assc_core"/>
    <property type="match status" value="1"/>
</dbReference>
<dbReference type="Pfam" id="PF05593">
    <property type="entry name" value="RHS_repeat"/>
    <property type="match status" value="2"/>
</dbReference>
<dbReference type="InterPro" id="IPR022385">
    <property type="entry name" value="Rhs_assc_core"/>
</dbReference>
<feature type="region of interest" description="Disordered" evidence="3">
    <location>
        <begin position="491"/>
        <end position="524"/>
    </location>
</feature>
<dbReference type="NCBIfam" id="NF041261">
    <property type="entry name" value="RHS_core"/>
    <property type="match status" value="1"/>
</dbReference>
<keyword evidence="2" id="KW-0677">Repeat</keyword>
<evidence type="ECO:0000256" key="2">
    <source>
        <dbReference type="ARBA" id="ARBA00022737"/>
    </source>
</evidence>
<feature type="domain" description="Teneurin-like YD-shell" evidence="6">
    <location>
        <begin position="574"/>
        <end position="753"/>
    </location>
</feature>
<organism evidence="7">
    <name type="scientific">Salmonella enterica</name>
    <name type="common">Salmonella choleraesuis</name>
    <dbReference type="NCBI Taxonomy" id="28901"/>
    <lineage>
        <taxon>Bacteria</taxon>
        <taxon>Pseudomonadati</taxon>
        <taxon>Pseudomonadota</taxon>
        <taxon>Gammaproteobacteria</taxon>
        <taxon>Enterobacterales</taxon>
        <taxon>Enterobacteriaceae</taxon>
        <taxon>Salmonella</taxon>
    </lineage>
</organism>
<evidence type="ECO:0000259" key="6">
    <source>
        <dbReference type="Pfam" id="PF25023"/>
    </source>
</evidence>
<evidence type="ECO:0000256" key="3">
    <source>
        <dbReference type="SAM" id="MobiDB-lite"/>
    </source>
</evidence>
<dbReference type="PANTHER" id="PTHR32305">
    <property type="match status" value="1"/>
</dbReference>
<dbReference type="InterPro" id="IPR031325">
    <property type="entry name" value="RHS_repeat"/>
</dbReference>